<reference evidence="2 3" key="1">
    <citation type="journal article" date="2013" name="Mar. Genomics">
        <title>Expression of sulfatases in Rhodopirellula baltica and the diversity of sulfatases in the genus Rhodopirellula.</title>
        <authorList>
            <person name="Wegner C.E."/>
            <person name="Richter-Heitmann T."/>
            <person name="Klindworth A."/>
            <person name="Klockow C."/>
            <person name="Richter M."/>
            <person name="Achstetter T."/>
            <person name="Glockner F.O."/>
            <person name="Harder J."/>
        </authorList>
    </citation>
    <scope>NUCLEOTIDE SEQUENCE [LARGE SCALE GENOMIC DNA]</scope>
    <source>
        <strain evidence="2 3">SM41</strain>
    </source>
</reference>
<evidence type="ECO:0000313" key="2">
    <source>
        <dbReference type="EMBL" id="EMI58290.1"/>
    </source>
</evidence>
<evidence type="ECO:0000313" key="3">
    <source>
        <dbReference type="Proteomes" id="UP000011885"/>
    </source>
</evidence>
<comment type="caution">
    <text evidence="2">The sequence shown here is derived from an EMBL/GenBank/DDBJ whole genome shotgun (WGS) entry which is preliminary data.</text>
</comment>
<sequence length="148" mass="16661">MLPQALFVLNLLSTWYLVGLIWMVQIVHYSMFDRVGEDVFARYATDHARLITPIVMFPMLIEIVTAAGLIAWAPAGVPRSWMVVGFALVVAIWASTALLQVPCHSRLAGGFDVQVYRRLVSTNWIRTVGWTVRGGLMAVCLWRLLMAR</sequence>
<keyword evidence="3" id="KW-1185">Reference proteome</keyword>
<protein>
    <submittedName>
        <fullName evidence="2">Putative membrane protein</fullName>
    </submittedName>
</protein>
<dbReference type="AlphaFoldDB" id="M5UA50"/>
<dbReference type="Proteomes" id="UP000011885">
    <property type="component" value="Unassembled WGS sequence"/>
</dbReference>
<dbReference type="PATRIC" id="fig|1263870.3.peg.300"/>
<feature type="transmembrane region" description="Helical" evidence="1">
    <location>
        <begin position="81"/>
        <end position="103"/>
    </location>
</feature>
<dbReference type="RefSeq" id="WP_008673597.1">
    <property type="nucleotide sequence ID" value="NZ_ANOH01000023.1"/>
</dbReference>
<feature type="transmembrane region" description="Helical" evidence="1">
    <location>
        <begin position="124"/>
        <end position="145"/>
    </location>
</feature>
<name>M5UA50_9BACT</name>
<keyword evidence="1" id="KW-0812">Transmembrane</keyword>
<keyword evidence="1" id="KW-1133">Transmembrane helix</keyword>
<organism evidence="2 3">
    <name type="scientific">Rhodopirellula sallentina SM41</name>
    <dbReference type="NCBI Taxonomy" id="1263870"/>
    <lineage>
        <taxon>Bacteria</taxon>
        <taxon>Pseudomonadati</taxon>
        <taxon>Planctomycetota</taxon>
        <taxon>Planctomycetia</taxon>
        <taxon>Pirellulales</taxon>
        <taxon>Pirellulaceae</taxon>
        <taxon>Rhodopirellula</taxon>
    </lineage>
</organism>
<gene>
    <name evidence="2" type="ORF">RSSM_00274</name>
</gene>
<keyword evidence="1" id="KW-0472">Membrane</keyword>
<feature type="transmembrane region" description="Helical" evidence="1">
    <location>
        <begin position="50"/>
        <end position="75"/>
    </location>
</feature>
<feature type="transmembrane region" description="Helical" evidence="1">
    <location>
        <begin position="6"/>
        <end position="29"/>
    </location>
</feature>
<dbReference type="EMBL" id="ANOH01000023">
    <property type="protein sequence ID" value="EMI58290.1"/>
    <property type="molecule type" value="Genomic_DNA"/>
</dbReference>
<evidence type="ECO:0000256" key="1">
    <source>
        <dbReference type="SAM" id="Phobius"/>
    </source>
</evidence>
<proteinExistence type="predicted"/>
<accession>M5UA50</accession>
<dbReference type="OrthoDB" id="27509at2"/>